<keyword evidence="2" id="KW-0808">Transferase</keyword>
<evidence type="ECO:0000313" key="5">
    <source>
        <dbReference type="EMBL" id="KAK0730019.1"/>
    </source>
</evidence>
<comment type="caution">
    <text evidence="5">The sequence shown here is derived from an EMBL/GenBank/DDBJ whole genome shotgun (WGS) entry which is preliminary data.</text>
</comment>
<feature type="non-terminal residue" evidence="5">
    <location>
        <position position="1"/>
    </location>
</feature>
<dbReference type="InterPro" id="IPR045038">
    <property type="entry name" value="AIG2-like"/>
</dbReference>
<accession>A0AA40B9D2</accession>
<feature type="domain" description="Gamma-glutamylcyclotransferase AIG2-like" evidence="4">
    <location>
        <begin position="3"/>
        <end position="98"/>
    </location>
</feature>
<comment type="similarity">
    <text evidence="1">Belongs to the gamma-glutamylcyclotransferase family.</text>
</comment>
<feature type="non-terminal residue" evidence="5">
    <location>
        <position position="135"/>
    </location>
</feature>
<dbReference type="SUPFAM" id="SSF110857">
    <property type="entry name" value="Gamma-glutamyl cyclotransferase-like"/>
    <property type="match status" value="1"/>
</dbReference>
<dbReference type="Proteomes" id="UP001172102">
    <property type="component" value="Unassembled WGS sequence"/>
</dbReference>
<dbReference type="Pfam" id="PF06094">
    <property type="entry name" value="GGACT"/>
    <property type="match status" value="1"/>
</dbReference>
<dbReference type="AlphaFoldDB" id="A0AA40B9D2"/>
<name>A0AA40B9D2_9PEZI</name>
<dbReference type="InterPro" id="IPR036568">
    <property type="entry name" value="GGCT-like_sf"/>
</dbReference>
<dbReference type="CDD" id="cd06661">
    <property type="entry name" value="GGCT_like"/>
    <property type="match status" value="1"/>
</dbReference>
<reference evidence="5" key="1">
    <citation type="submission" date="2023-06" db="EMBL/GenBank/DDBJ databases">
        <title>Genome-scale phylogeny and comparative genomics of the fungal order Sordariales.</title>
        <authorList>
            <consortium name="Lawrence Berkeley National Laboratory"/>
            <person name="Hensen N."/>
            <person name="Bonometti L."/>
            <person name="Westerberg I."/>
            <person name="Brannstrom I.O."/>
            <person name="Guillou S."/>
            <person name="Cros-Aarteil S."/>
            <person name="Calhoun S."/>
            <person name="Haridas S."/>
            <person name="Kuo A."/>
            <person name="Mondo S."/>
            <person name="Pangilinan J."/>
            <person name="Riley R."/>
            <person name="Labutti K."/>
            <person name="Andreopoulos B."/>
            <person name="Lipzen A."/>
            <person name="Chen C."/>
            <person name="Yanf M."/>
            <person name="Daum C."/>
            <person name="Ng V."/>
            <person name="Clum A."/>
            <person name="Steindorff A."/>
            <person name="Ohm R."/>
            <person name="Martin F."/>
            <person name="Silar P."/>
            <person name="Natvig D."/>
            <person name="Lalanne C."/>
            <person name="Gautier V."/>
            <person name="Ament-Velasquez S.L."/>
            <person name="Kruys A."/>
            <person name="Hutchinson M.I."/>
            <person name="Powell A.J."/>
            <person name="Barry K."/>
            <person name="Miller A.N."/>
            <person name="Grigoriev I.V."/>
            <person name="Debuchy R."/>
            <person name="Gladieux P."/>
            <person name="Thoren M.H."/>
            <person name="Johannesson H."/>
        </authorList>
    </citation>
    <scope>NUCLEOTIDE SEQUENCE</scope>
    <source>
        <strain evidence="5">SMH4607-1</strain>
    </source>
</reference>
<dbReference type="Gene3D" id="3.10.490.10">
    <property type="entry name" value="Gamma-glutamyl cyclotransferase-like"/>
    <property type="match status" value="1"/>
</dbReference>
<evidence type="ECO:0000256" key="2">
    <source>
        <dbReference type="ARBA" id="ARBA00022679"/>
    </source>
</evidence>
<dbReference type="InterPro" id="IPR009288">
    <property type="entry name" value="AIG2-like_dom"/>
</dbReference>
<evidence type="ECO:0000313" key="6">
    <source>
        <dbReference type="Proteomes" id="UP001172102"/>
    </source>
</evidence>
<dbReference type="EMBL" id="JAUKUA010000001">
    <property type="protein sequence ID" value="KAK0730019.1"/>
    <property type="molecule type" value="Genomic_DNA"/>
</dbReference>
<evidence type="ECO:0000256" key="1">
    <source>
        <dbReference type="ARBA" id="ARBA00008861"/>
    </source>
</evidence>
<evidence type="ECO:0000256" key="3">
    <source>
        <dbReference type="ARBA" id="ARBA00030602"/>
    </source>
</evidence>
<sequence length="135" mass="14794">LGLFAYGTLTMDSVVQILLGRIPPSELTSALGWRAAGLPDLSYPGLVADQSGDTPGRLYLDLTEDEWILLDAFENPLYDVAPLSLANGHRGLAYVWPSSAPQALTSTWTVDSINAATVEKYLENCVAWREEWHKS</sequence>
<proteinExistence type="inferred from homology"/>
<dbReference type="PANTHER" id="PTHR31544:SF2">
    <property type="entry name" value="AIG2-LIKE PROTEIN D"/>
    <property type="match status" value="1"/>
</dbReference>
<evidence type="ECO:0000259" key="4">
    <source>
        <dbReference type="Pfam" id="PF06094"/>
    </source>
</evidence>
<gene>
    <name evidence="5" type="ORF">B0H67DRAFT_445156</name>
</gene>
<dbReference type="InterPro" id="IPR013024">
    <property type="entry name" value="GGCT-like"/>
</dbReference>
<keyword evidence="6" id="KW-1185">Reference proteome</keyword>
<protein>
    <recommendedName>
        <fullName evidence="3">Putative gamma-glutamylcyclotransferase</fullName>
    </recommendedName>
</protein>
<organism evidence="5 6">
    <name type="scientific">Lasiosphaeris hirsuta</name>
    <dbReference type="NCBI Taxonomy" id="260670"/>
    <lineage>
        <taxon>Eukaryota</taxon>
        <taxon>Fungi</taxon>
        <taxon>Dikarya</taxon>
        <taxon>Ascomycota</taxon>
        <taxon>Pezizomycotina</taxon>
        <taxon>Sordariomycetes</taxon>
        <taxon>Sordariomycetidae</taxon>
        <taxon>Sordariales</taxon>
        <taxon>Lasiosphaeriaceae</taxon>
        <taxon>Lasiosphaeris</taxon>
    </lineage>
</organism>
<dbReference type="GO" id="GO:0016740">
    <property type="term" value="F:transferase activity"/>
    <property type="evidence" value="ECO:0007669"/>
    <property type="project" value="UniProtKB-KW"/>
</dbReference>
<dbReference type="PANTHER" id="PTHR31544">
    <property type="entry name" value="AIG2-LIKE PROTEIN D"/>
    <property type="match status" value="1"/>
</dbReference>